<evidence type="ECO:0000259" key="1">
    <source>
        <dbReference type="SMART" id="SM00507"/>
    </source>
</evidence>
<dbReference type="GO" id="GO:0004519">
    <property type="term" value="F:endonuclease activity"/>
    <property type="evidence" value="ECO:0007669"/>
    <property type="project" value="InterPro"/>
</dbReference>
<organism evidence="2">
    <name type="scientific">Siphoviridae sp. ctvph17</name>
    <dbReference type="NCBI Taxonomy" id="2825724"/>
    <lineage>
        <taxon>Viruses</taxon>
        <taxon>Duplodnaviria</taxon>
        <taxon>Heunggongvirae</taxon>
        <taxon>Uroviricota</taxon>
        <taxon>Caudoviricetes</taxon>
    </lineage>
</organism>
<feature type="domain" description="HNH nuclease" evidence="1">
    <location>
        <begin position="14"/>
        <end position="72"/>
    </location>
</feature>
<accession>A0A8S5UJH4</accession>
<dbReference type="GO" id="GO:0003676">
    <property type="term" value="F:nucleic acid binding"/>
    <property type="evidence" value="ECO:0007669"/>
    <property type="project" value="InterPro"/>
</dbReference>
<dbReference type="Pfam" id="PF01844">
    <property type="entry name" value="HNH"/>
    <property type="match status" value="1"/>
</dbReference>
<evidence type="ECO:0000313" key="2">
    <source>
        <dbReference type="EMBL" id="DAF94623.1"/>
    </source>
</evidence>
<dbReference type="EMBL" id="BK016095">
    <property type="protein sequence ID" value="DAF94623.1"/>
    <property type="molecule type" value="Genomic_DNA"/>
</dbReference>
<dbReference type="CDD" id="cd00085">
    <property type="entry name" value="HNHc"/>
    <property type="match status" value="1"/>
</dbReference>
<dbReference type="InterPro" id="IPR002711">
    <property type="entry name" value="HNH"/>
</dbReference>
<reference evidence="2" key="1">
    <citation type="journal article" date="2021" name="Proc. Natl. Acad. Sci. U.S.A.">
        <title>A Catalog of Tens of Thousands of Viruses from Human Metagenomes Reveals Hidden Associations with Chronic Diseases.</title>
        <authorList>
            <person name="Tisza M.J."/>
            <person name="Buck C.B."/>
        </authorList>
    </citation>
    <scope>NUCLEOTIDE SEQUENCE</scope>
    <source>
        <strain evidence="2">Ctvph17</strain>
    </source>
</reference>
<dbReference type="SMART" id="SM00507">
    <property type="entry name" value="HNHc"/>
    <property type="match status" value="1"/>
</dbReference>
<dbReference type="GO" id="GO:0008270">
    <property type="term" value="F:zinc ion binding"/>
    <property type="evidence" value="ECO:0007669"/>
    <property type="project" value="InterPro"/>
</dbReference>
<proteinExistence type="predicted"/>
<sequence length="104" mass="11737">MAWRNGSSRTSAAEWKRLHRLAGRHLPYWCAYCGVEPVTGRGGLELDHIVPVAEGGGDGLDNLQWLCPSCHAEKSRREAARGISRRVARRRLYDRYASRHPGLK</sequence>
<protein>
    <submittedName>
        <fullName evidence="2">HNHc</fullName>
    </submittedName>
</protein>
<name>A0A8S5UJH4_9CAUD</name>
<dbReference type="Gene3D" id="1.10.30.50">
    <property type="match status" value="1"/>
</dbReference>
<dbReference type="InterPro" id="IPR003615">
    <property type="entry name" value="HNH_nuc"/>
</dbReference>